<gene>
    <name evidence="3" type="ORF">JRO89_XS05G0154800</name>
</gene>
<feature type="transmembrane region" description="Helical" evidence="1">
    <location>
        <begin position="47"/>
        <end position="67"/>
    </location>
</feature>
<protein>
    <submittedName>
        <fullName evidence="3">Uncharacterized protein</fullName>
    </submittedName>
</protein>
<feature type="signal peptide" evidence="2">
    <location>
        <begin position="1"/>
        <end position="31"/>
    </location>
</feature>
<evidence type="ECO:0000313" key="4">
    <source>
        <dbReference type="Proteomes" id="UP000827721"/>
    </source>
</evidence>
<accession>A0ABQ8I238</accession>
<dbReference type="PANTHER" id="PTHR33659">
    <property type="entry name" value="PROTEIN, PUTATIVE-RELATED-RELATED"/>
    <property type="match status" value="1"/>
</dbReference>
<name>A0ABQ8I238_9ROSI</name>
<keyword evidence="2" id="KW-0732">Signal</keyword>
<keyword evidence="4" id="KW-1185">Reference proteome</keyword>
<evidence type="ECO:0000256" key="2">
    <source>
        <dbReference type="SAM" id="SignalP"/>
    </source>
</evidence>
<reference evidence="3 4" key="1">
    <citation type="submission" date="2021-02" db="EMBL/GenBank/DDBJ databases">
        <title>Plant Genome Project.</title>
        <authorList>
            <person name="Zhang R.-G."/>
        </authorList>
    </citation>
    <scope>NUCLEOTIDE SEQUENCE [LARGE SCALE GENOMIC DNA]</scope>
    <source>
        <tissue evidence="3">Leaves</tissue>
    </source>
</reference>
<evidence type="ECO:0000256" key="1">
    <source>
        <dbReference type="SAM" id="Phobius"/>
    </source>
</evidence>
<keyword evidence="1" id="KW-0472">Membrane</keyword>
<dbReference type="Proteomes" id="UP000827721">
    <property type="component" value="Unassembled WGS sequence"/>
</dbReference>
<dbReference type="EMBL" id="JAFEMO010000005">
    <property type="protein sequence ID" value="KAH7570678.1"/>
    <property type="molecule type" value="Genomic_DNA"/>
</dbReference>
<comment type="caution">
    <text evidence="3">The sequence shown here is derived from an EMBL/GenBank/DDBJ whole genome shotgun (WGS) entry which is preliminary data.</text>
</comment>
<dbReference type="PANTHER" id="PTHR33659:SF1">
    <property type="entry name" value="PROTEIN, PUTATIVE-RELATED"/>
    <property type="match status" value="1"/>
</dbReference>
<evidence type="ECO:0000313" key="3">
    <source>
        <dbReference type="EMBL" id="KAH7570678.1"/>
    </source>
</evidence>
<feature type="chain" id="PRO_5047440911" evidence="2">
    <location>
        <begin position="32"/>
        <end position="69"/>
    </location>
</feature>
<sequence>MAALKGSSSSALVLAAIIMVVFSAAVSSVSAQELAPAPAPNAGDGYSLGMSGAVICSSLFLSMLALLKH</sequence>
<keyword evidence="1" id="KW-0812">Transmembrane</keyword>
<organism evidence="3 4">
    <name type="scientific">Xanthoceras sorbifolium</name>
    <dbReference type="NCBI Taxonomy" id="99658"/>
    <lineage>
        <taxon>Eukaryota</taxon>
        <taxon>Viridiplantae</taxon>
        <taxon>Streptophyta</taxon>
        <taxon>Embryophyta</taxon>
        <taxon>Tracheophyta</taxon>
        <taxon>Spermatophyta</taxon>
        <taxon>Magnoliopsida</taxon>
        <taxon>eudicotyledons</taxon>
        <taxon>Gunneridae</taxon>
        <taxon>Pentapetalae</taxon>
        <taxon>rosids</taxon>
        <taxon>malvids</taxon>
        <taxon>Sapindales</taxon>
        <taxon>Sapindaceae</taxon>
        <taxon>Xanthoceroideae</taxon>
        <taxon>Xanthoceras</taxon>
    </lineage>
</organism>
<proteinExistence type="predicted"/>
<keyword evidence="1" id="KW-1133">Transmembrane helix</keyword>